<keyword evidence="2" id="KW-1185">Reference proteome</keyword>
<gene>
    <name evidence="1" type="ORF">ADN01_00135</name>
</gene>
<dbReference type="Proteomes" id="UP000050501">
    <property type="component" value="Unassembled WGS sequence"/>
</dbReference>
<dbReference type="OrthoDB" id="1119698at2"/>
<organism evidence="1 2">
    <name type="scientific">Levilinea saccharolytica</name>
    <dbReference type="NCBI Taxonomy" id="229921"/>
    <lineage>
        <taxon>Bacteria</taxon>
        <taxon>Bacillati</taxon>
        <taxon>Chloroflexota</taxon>
        <taxon>Anaerolineae</taxon>
        <taxon>Anaerolineales</taxon>
        <taxon>Anaerolineaceae</taxon>
        <taxon>Levilinea</taxon>
    </lineage>
</organism>
<dbReference type="AlphaFoldDB" id="A0A0P6Y2D3"/>
<name>A0A0P6Y2D3_9CHLR</name>
<sequence length="130" mass="14815">MVNAWPPPPPDELTGKIIGAAIEVHRHLGPGLLETAYERCLAYELRSLGLHVDEQLLLPLVYKDLTVETAYRIDLLVENQVLVELKVVEQLTGVHEAQILTYLKLADRKIGLLINFNMKILKHGIRRYVR</sequence>
<reference evidence="1 2" key="1">
    <citation type="submission" date="2015-07" db="EMBL/GenBank/DDBJ databases">
        <title>Genome sequence of Levilinea saccharolytica DSM 16555.</title>
        <authorList>
            <person name="Hemp J."/>
            <person name="Ward L.M."/>
            <person name="Pace L.A."/>
            <person name="Fischer W.W."/>
        </authorList>
    </citation>
    <scope>NUCLEOTIDE SEQUENCE [LARGE SCALE GENOMIC DNA]</scope>
    <source>
        <strain evidence="1 2">KIBI-1</strain>
    </source>
</reference>
<evidence type="ECO:0000313" key="2">
    <source>
        <dbReference type="Proteomes" id="UP000050501"/>
    </source>
</evidence>
<comment type="caution">
    <text evidence="1">The sequence shown here is derived from an EMBL/GenBank/DDBJ whole genome shotgun (WGS) entry which is preliminary data.</text>
</comment>
<dbReference type="STRING" id="229921.ADN01_00135"/>
<protein>
    <submittedName>
        <fullName evidence="1">GxxExxY protein</fullName>
    </submittedName>
</protein>
<dbReference type="InterPro" id="IPR026350">
    <property type="entry name" value="GxxExxY"/>
</dbReference>
<proteinExistence type="predicted"/>
<accession>A0A0P6Y2D3</accession>
<dbReference type="NCBIfam" id="TIGR04256">
    <property type="entry name" value="GxxExxY"/>
    <property type="match status" value="1"/>
</dbReference>
<dbReference type="PATRIC" id="fig|229921.5.peg.3391"/>
<dbReference type="Pfam" id="PF13366">
    <property type="entry name" value="PDDEXK_3"/>
    <property type="match status" value="1"/>
</dbReference>
<evidence type="ECO:0000313" key="1">
    <source>
        <dbReference type="EMBL" id="KPL91848.1"/>
    </source>
</evidence>
<dbReference type="EMBL" id="LGCM01000002">
    <property type="protein sequence ID" value="KPL91848.1"/>
    <property type="molecule type" value="Genomic_DNA"/>
</dbReference>